<reference evidence="2 3" key="1">
    <citation type="journal article" date="2017" name="Curr. Biol.">
        <title>Genome architecture and evolution of a unichromosomal asexual nematode.</title>
        <authorList>
            <person name="Fradin H."/>
            <person name="Zegar C."/>
            <person name="Gutwein M."/>
            <person name="Lucas J."/>
            <person name="Kovtun M."/>
            <person name="Corcoran D."/>
            <person name="Baugh L.R."/>
            <person name="Kiontke K."/>
            <person name="Gunsalus K."/>
            <person name="Fitch D.H."/>
            <person name="Piano F."/>
        </authorList>
    </citation>
    <scope>NUCLEOTIDE SEQUENCE [LARGE SCALE GENOMIC DNA]</scope>
    <source>
        <strain evidence="2">PF1309</strain>
    </source>
</reference>
<proteinExistence type="predicted"/>
<feature type="compositionally biased region" description="Polar residues" evidence="1">
    <location>
        <begin position="163"/>
        <end position="175"/>
    </location>
</feature>
<evidence type="ECO:0000313" key="2">
    <source>
        <dbReference type="EMBL" id="PAV80273.1"/>
    </source>
</evidence>
<dbReference type="EMBL" id="LIAE01007290">
    <property type="protein sequence ID" value="PAV80273.1"/>
    <property type="molecule type" value="Genomic_DNA"/>
</dbReference>
<evidence type="ECO:0000313" key="3">
    <source>
        <dbReference type="Proteomes" id="UP000218231"/>
    </source>
</evidence>
<dbReference type="Proteomes" id="UP000218231">
    <property type="component" value="Unassembled WGS sequence"/>
</dbReference>
<feature type="region of interest" description="Disordered" evidence="1">
    <location>
        <begin position="155"/>
        <end position="175"/>
    </location>
</feature>
<organism evidence="2 3">
    <name type="scientific">Diploscapter pachys</name>
    <dbReference type="NCBI Taxonomy" id="2018661"/>
    <lineage>
        <taxon>Eukaryota</taxon>
        <taxon>Metazoa</taxon>
        <taxon>Ecdysozoa</taxon>
        <taxon>Nematoda</taxon>
        <taxon>Chromadorea</taxon>
        <taxon>Rhabditida</taxon>
        <taxon>Rhabditina</taxon>
        <taxon>Rhabditomorpha</taxon>
        <taxon>Rhabditoidea</taxon>
        <taxon>Rhabditidae</taxon>
        <taxon>Diploscapter</taxon>
    </lineage>
</organism>
<sequence length="207" mass="23490">MKLANSLSTFYRLISTLSAVQSAISAQLCAVCRDEDFFRSADLNSKPTLVMLKKSHNISRGIRSCAYHEKVILVECNYACLEVRVHRLLKESIYRDCSEHLVARLHGQNYTQFNESAVFNATDKFNQKVTIKFCHDKGKQCFDINCLTHVEDEKAPPEEHEMASTTTSLSRKETMTASCVTDSHSTAKDGERTNRFSRAFSVEVHQL</sequence>
<keyword evidence="3" id="KW-1185">Reference proteome</keyword>
<accession>A0A2A2L2E4</accession>
<name>A0A2A2L2E4_9BILA</name>
<protein>
    <submittedName>
        <fullName evidence="2">Uncharacterized protein</fullName>
    </submittedName>
</protein>
<gene>
    <name evidence="2" type="ORF">WR25_21794</name>
</gene>
<evidence type="ECO:0000256" key="1">
    <source>
        <dbReference type="SAM" id="MobiDB-lite"/>
    </source>
</evidence>
<dbReference type="AlphaFoldDB" id="A0A2A2L2E4"/>
<comment type="caution">
    <text evidence="2">The sequence shown here is derived from an EMBL/GenBank/DDBJ whole genome shotgun (WGS) entry which is preliminary data.</text>
</comment>